<evidence type="ECO:0000256" key="5">
    <source>
        <dbReference type="ARBA" id="ARBA00022490"/>
    </source>
</evidence>
<dbReference type="NCBIfam" id="TIGR00674">
    <property type="entry name" value="dapA"/>
    <property type="match status" value="1"/>
</dbReference>
<dbReference type="CDD" id="cd00950">
    <property type="entry name" value="DHDPS"/>
    <property type="match status" value="1"/>
</dbReference>
<evidence type="ECO:0000256" key="12">
    <source>
        <dbReference type="HAMAP-Rule" id="MF_00418"/>
    </source>
</evidence>
<organism evidence="14 15">
    <name type="scientific">Clostridium omnivorum</name>
    <dbReference type="NCBI Taxonomy" id="1604902"/>
    <lineage>
        <taxon>Bacteria</taxon>
        <taxon>Bacillati</taxon>
        <taxon>Bacillota</taxon>
        <taxon>Clostridia</taxon>
        <taxon>Eubacteriales</taxon>
        <taxon>Clostridiaceae</taxon>
        <taxon>Clostridium</taxon>
    </lineage>
</organism>
<feature type="active site" description="Proton donor/acceptor" evidence="12">
    <location>
        <position position="134"/>
    </location>
</feature>
<feature type="active site" description="Schiff-base intermediate with substrate" evidence="12">
    <location>
        <position position="162"/>
    </location>
</feature>
<comment type="caution">
    <text evidence="14">The sequence shown here is derived from an EMBL/GenBank/DDBJ whole genome shotgun (WGS) entry which is preliminary data.</text>
</comment>
<comment type="caution">
    <text evidence="12">Was originally thought to be a dihydrodipicolinate synthase (DHDPS), catalyzing the condensation of (S)-aspartate-beta-semialdehyde [(S)-ASA] and pyruvate to dihydrodipicolinate (DHDP). However, it was shown in E.coli that the product of the enzymatic reaction is not dihydrodipicolinate but in fact (4S)-4-hydroxy-2,3,4,5-tetrahydro-(2S)-dipicolinic acid (HTPA), and that the consecutive dehydration reaction leading to DHDP is not spontaneous but catalyzed by DapB.</text>
</comment>
<dbReference type="Proteomes" id="UP001208567">
    <property type="component" value="Unassembled WGS sequence"/>
</dbReference>
<sequence length="295" mass="31858">MSIFKGSGVAIVTPFNERGVDFEKLGELIEWHISNKTDAIIICGTTGEASTMTEDERKETIKFTVGKVNKRIPVIAGTGSNNTAASIKMSQWAESIGVDALLVITPYYNKTTQKGLVEHFKAIATSVSLPIIAYNVPSRTGMNLLPKTLKELCQFDNIVAVKEASGNISQIAQIKALCGDRMDIYSGNDDQTVAIMAVGGIGVISVLANIIPKEIHHMCDSFLKGDLKSALKIQLDTLALNDAVFIETNPIPIKTAMNLLGMKVGSLRLPLCDMTEGNLSILKKELNSYGLQLGE</sequence>
<proteinExistence type="inferred from homology"/>
<dbReference type="InterPro" id="IPR005263">
    <property type="entry name" value="DapA"/>
</dbReference>
<dbReference type="SMART" id="SM01130">
    <property type="entry name" value="DHDPS"/>
    <property type="match status" value="1"/>
</dbReference>
<keyword evidence="5 12" id="KW-0963">Cytoplasm</keyword>
<keyword evidence="10 12" id="KW-0704">Schiff base</keyword>
<evidence type="ECO:0000256" key="6">
    <source>
        <dbReference type="ARBA" id="ARBA00022605"/>
    </source>
</evidence>
<evidence type="ECO:0000256" key="3">
    <source>
        <dbReference type="ARBA" id="ARBA00007592"/>
    </source>
</evidence>
<gene>
    <name evidence="12 14" type="primary">dapA</name>
    <name evidence="14" type="ORF">bsdE14_01420</name>
</gene>
<evidence type="ECO:0000256" key="13">
    <source>
        <dbReference type="PIRNR" id="PIRNR001365"/>
    </source>
</evidence>
<evidence type="ECO:0000256" key="7">
    <source>
        <dbReference type="ARBA" id="ARBA00022915"/>
    </source>
</evidence>
<keyword evidence="8 12" id="KW-0457">Lysine biosynthesis</keyword>
<keyword evidence="9 12" id="KW-0456">Lyase</keyword>
<dbReference type="InterPro" id="IPR020625">
    <property type="entry name" value="Schiff_base-form_aldolases_AS"/>
</dbReference>
<dbReference type="PIRSF" id="PIRSF001365">
    <property type="entry name" value="DHDPS"/>
    <property type="match status" value="1"/>
</dbReference>
<dbReference type="Gene3D" id="3.20.20.70">
    <property type="entry name" value="Aldolase class I"/>
    <property type="match status" value="1"/>
</dbReference>
<reference evidence="14 15" key="1">
    <citation type="journal article" date="2024" name="Int. J. Syst. Evol. Microbiol.">
        <title>Clostridium omnivorum sp. nov., isolated from anoxic soil under the treatment of reductive soil disinfestation.</title>
        <authorList>
            <person name="Ueki A."/>
            <person name="Tonouchi A."/>
            <person name="Kaku N."/>
            <person name="Honma S."/>
            <person name="Ueki K."/>
        </authorList>
    </citation>
    <scope>NUCLEOTIDE SEQUENCE [LARGE SCALE GENOMIC DNA]</scope>
    <source>
        <strain evidence="14 15">E14</strain>
    </source>
</reference>
<evidence type="ECO:0000256" key="11">
    <source>
        <dbReference type="ARBA" id="ARBA00047836"/>
    </source>
</evidence>
<feature type="binding site" evidence="12">
    <location>
        <position position="204"/>
    </location>
    <ligand>
        <name>pyruvate</name>
        <dbReference type="ChEBI" id="CHEBI:15361"/>
    </ligand>
</feature>
<evidence type="ECO:0000256" key="4">
    <source>
        <dbReference type="ARBA" id="ARBA00012086"/>
    </source>
</evidence>
<keyword evidence="7 12" id="KW-0220">Diaminopimelate biosynthesis</keyword>
<evidence type="ECO:0000256" key="10">
    <source>
        <dbReference type="ARBA" id="ARBA00023270"/>
    </source>
</evidence>
<comment type="function">
    <text evidence="1 12">Catalyzes the condensation of (S)-aspartate-beta-semialdehyde [(S)-ASA] and pyruvate to 4-hydroxy-tetrahydrodipicolinate (HTPA).</text>
</comment>
<evidence type="ECO:0000256" key="9">
    <source>
        <dbReference type="ARBA" id="ARBA00023239"/>
    </source>
</evidence>
<comment type="similarity">
    <text evidence="3 12 13">Belongs to the DapA family.</text>
</comment>
<evidence type="ECO:0000313" key="14">
    <source>
        <dbReference type="EMBL" id="GLC28732.1"/>
    </source>
</evidence>
<dbReference type="EMBL" id="BRXR01000001">
    <property type="protein sequence ID" value="GLC28732.1"/>
    <property type="molecule type" value="Genomic_DNA"/>
</dbReference>
<dbReference type="PROSITE" id="PS00666">
    <property type="entry name" value="DHDPS_2"/>
    <property type="match status" value="1"/>
</dbReference>
<dbReference type="HAMAP" id="MF_00418">
    <property type="entry name" value="DapA"/>
    <property type="match status" value="1"/>
</dbReference>
<dbReference type="InterPro" id="IPR002220">
    <property type="entry name" value="DapA-like"/>
</dbReference>
<feature type="binding site" evidence="12">
    <location>
        <position position="46"/>
    </location>
    <ligand>
        <name>pyruvate</name>
        <dbReference type="ChEBI" id="CHEBI:15361"/>
    </ligand>
</feature>
<dbReference type="RefSeq" id="WP_264848000.1">
    <property type="nucleotide sequence ID" value="NZ_BRXR01000001.1"/>
</dbReference>
<accession>A0ABQ5N0L3</accession>
<dbReference type="PRINTS" id="PR00146">
    <property type="entry name" value="DHPICSNTHASE"/>
</dbReference>
<dbReference type="Pfam" id="PF00701">
    <property type="entry name" value="DHDPS"/>
    <property type="match status" value="1"/>
</dbReference>
<comment type="catalytic activity">
    <reaction evidence="11 12">
        <text>L-aspartate 4-semialdehyde + pyruvate = (2S,4S)-4-hydroxy-2,3,4,5-tetrahydrodipicolinate + H2O + H(+)</text>
        <dbReference type="Rhea" id="RHEA:34171"/>
        <dbReference type="ChEBI" id="CHEBI:15361"/>
        <dbReference type="ChEBI" id="CHEBI:15377"/>
        <dbReference type="ChEBI" id="CHEBI:15378"/>
        <dbReference type="ChEBI" id="CHEBI:67139"/>
        <dbReference type="ChEBI" id="CHEBI:537519"/>
        <dbReference type="EC" id="4.3.3.7"/>
    </reaction>
</comment>
<name>A0ABQ5N0L3_9CLOT</name>
<protein>
    <recommendedName>
        <fullName evidence="4 12">4-hydroxy-tetrahydrodipicolinate synthase</fullName>
        <shortName evidence="12">HTPA synthase</shortName>
        <ecNumber evidence="4 12">4.3.3.7</ecNumber>
    </recommendedName>
</protein>
<comment type="subunit">
    <text evidence="12">Homotetramer; dimer of dimers.</text>
</comment>
<comment type="subcellular location">
    <subcellularLocation>
        <location evidence="12">Cytoplasm</location>
    </subcellularLocation>
</comment>
<dbReference type="PANTHER" id="PTHR12128:SF66">
    <property type="entry name" value="4-HYDROXY-2-OXOGLUTARATE ALDOLASE, MITOCHONDRIAL"/>
    <property type="match status" value="1"/>
</dbReference>
<feature type="site" description="Part of a proton relay during catalysis" evidence="12">
    <location>
        <position position="108"/>
    </location>
</feature>
<dbReference type="InterPro" id="IPR013785">
    <property type="entry name" value="Aldolase_TIM"/>
</dbReference>
<evidence type="ECO:0000256" key="1">
    <source>
        <dbReference type="ARBA" id="ARBA00003294"/>
    </source>
</evidence>
<dbReference type="PROSITE" id="PS00665">
    <property type="entry name" value="DHDPS_1"/>
    <property type="match status" value="1"/>
</dbReference>
<evidence type="ECO:0000256" key="2">
    <source>
        <dbReference type="ARBA" id="ARBA00005120"/>
    </source>
</evidence>
<keyword evidence="15" id="KW-1185">Reference proteome</keyword>
<dbReference type="InterPro" id="IPR020624">
    <property type="entry name" value="Schiff_base-form_aldolases_CS"/>
</dbReference>
<dbReference type="SUPFAM" id="SSF51569">
    <property type="entry name" value="Aldolase"/>
    <property type="match status" value="1"/>
</dbReference>
<dbReference type="EC" id="4.3.3.7" evidence="4 12"/>
<comment type="pathway">
    <text evidence="2 12">Amino-acid biosynthesis; L-lysine biosynthesis via DAP pathway; (S)-tetrahydrodipicolinate from L-aspartate: step 3/4.</text>
</comment>
<keyword evidence="6 12" id="KW-0028">Amino-acid biosynthesis</keyword>
<dbReference type="PANTHER" id="PTHR12128">
    <property type="entry name" value="DIHYDRODIPICOLINATE SYNTHASE"/>
    <property type="match status" value="1"/>
</dbReference>
<evidence type="ECO:0000313" key="15">
    <source>
        <dbReference type="Proteomes" id="UP001208567"/>
    </source>
</evidence>
<feature type="site" description="Part of a proton relay during catalysis" evidence="12">
    <location>
        <position position="45"/>
    </location>
</feature>
<evidence type="ECO:0000256" key="8">
    <source>
        <dbReference type="ARBA" id="ARBA00023154"/>
    </source>
</evidence>